<feature type="domain" description="Phospholipase/carboxylesterase/thioesterase" evidence="1">
    <location>
        <begin position="21"/>
        <end position="206"/>
    </location>
</feature>
<sequence>MTGGELARPHVFEPGADLRSGRTLLLLHGTGADEFDLLNLGKAIDPEANLLSPRGLVDENGMNRFFIRYPDGSFDEESIKKNVNELAAFVREASVHYGFNLEKVVAVGFSNGANTAGALLQLHPEVVSTIAAFGTTKAFAVSPTTPDLRGKKVFIANGEIDPYSPAEKTSQLIDEFEGFGAEVTLLMHPGGHQISPEHVQFISAALRA</sequence>
<dbReference type="AlphaFoldDB" id="A0A6J6INA5"/>
<dbReference type="InterPro" id="IPR003140">
    <property type="entry name" value="PLipase/COase/thioEstase"/>
</dbReference>
<evidence type="ECO:0000313" key="2">
    <source>
        <dbReference type="EMBL" id="CAB4625798.1"/>
    </source>
</evidence>
<proteinExistence type="predicted"/>
<organism evidence="2">
    <name type="scientific">freshwater metagenome</name>
    <dbReference type="NCBI Taxonomy" id="449393"/>
    <lineage>
        <taxon>unclassified sequences</taxon>
        <taxon>metagenomes</taxon>
        <taxon>ecological metagenomes</taxon>
    </lineage>
</organism>
<accession>A0A6J6INA5</accession>
<dbReference type="Pfam" id="PF02230">
    <property type="entry name" value="Abhydrolase_2"/>
    <property type="match status" value="1"/>
</dbReference>
<dbReference type="InterPro" id="IPR029058">
    <property type="entry name" value="AB_hydrolase_fold"/>
</dbReference>
<evidence type="ECO:0000259" key="1">
    <source>
        <dbReference type="Pfam" id="PF02230"/>
    </source>
</evidence>
<gene>
    <name evidence="2" type="ORF">UFOPK2032_00233</name>
</gene>
<dbReference type="EMBL" id="CAEZVM010000005">
    <property type="protein sequence ID" value="CAB4625798.1"/>
    <property type="molecule type" value="Genomic_DNA"/>
</dbReference>
<dbReference type="Gene3D" id="3.40.50.1820">
    <property type="entry name" value="alpha/beta hydrolase"/>
    <property type="match status" value="1"/>
</dbReference>
<dbReference type="GO" id="GO:0016787">
    <property type="term" value="F:hydrolase activity"/>
    <property type="evidence" value="ECO:0007669"/>
    <property type="project" value="InterPro"/>
</dbReference>
<reference evidence="2" key="1">
    <citation type="submission" date="2020-05" db="EMBL/GenBank/DDBJ databases">
        <authorList>
            <person name="Chiriac C."/>
            <person name="Salcher M."/>
            <person name="Ghai R."/>
            <person name="Kavagutti S V."/>
        </authorList>
    </citation>
    <scope>NUCLEOTIDE SEQUENCE</scope>
</reference>
<name>A0A6J6INA5_9ZZZZ</name>
<protein>
    <submittedName>
        <fullName evidence="2">Unannotated protein</fullName>
    </submittedName>
</protein>
<dbReference type="SUPFAM" id="SSF53474">
    <property type="entry name" value="alpha/beta-Hydrolases"/>
    <property type="match status" value="1"/>
</dbReference>